<accession>A0A8J5KH10</accession>
<sequence>MQEPGPGPGQDVFTSNDKIEAFNLKISGWKKRVERRDFSNFDELGQVIAESKDEVIDDTMMIVVSQHLTVLQQNFNHYFPPANEEEKKKNSWIKNQFLI</sequence>
<comment type="caution">
    <text evidence="1">The sequence shown here is derived from an EMBL/GenBank/DDBJ whole genome shotgun (WGS) entry which is preliminary data.</text>
</comment>
<protein>
    <submittedName>
        <fullName evidence="1">SCAN domain-containing protein 3-like 19</fullName>
    </submittedName>
</protein>
<dbReference type="EMBL" id="JAHLQT010013243">
    <property type="protein sequence ID" value="KAG7170863.1"/>
    <property type="molecule type" value="Genomic_DNA"/>
</dbReference>
<evidence type="ECO:0000313" key="2">
    <source>
        <dbReference type="Proteomes" id="UP000747542"/>
    </source>
</evidence>
<proteinExistence type="predicted"/>
<dbReference type="Proteomes" id="UP000747542">
    <property type="component" value="Unassembled WGS sequence"/>
</dbReference>
<dbReference type="AlphaFoldDB" id="A0A8J5KH10"/>
<evidence type="ECO:0000313" key="1">
    <source>
        <dbReference type="EMBL" id="KAG7170863.1"/>
    </source>
</evidence>
<gene>
    <name evidence="1" type="primary">ZBED9-L19</name>
    <name evidence="1" type="ORF">Hamer_G024403</name>
</gene>
<organism evidence="1 2">
    <name type="scientific">Homarus americanus</name>
    <name type="common">American lobster</name>
    <dbReference type="NCBI Taxonomy" id="6706"/>
    <lineage>
        <taxon>Eukaryota</taxon>
        <taxon>Metazoa</taxon>
        <taxon>Ecdysozoa</taxon>
        <taxon>Arthropoda</taxon>
        <taxon>Crustacea</taxon>
        <taxon>Multicrustacea</taxon>
        <taxon>Malacostraca</taxon>
        <taxon>Eumalacostraca</taxon>
        <taxon>Eucarida</taxon>
        <taxon>Decapoda</taxon>
        <taxon>Pleocyemata</taxon>
        <taxon>Astacidea</taxon>
        <taxon>Nephropoidea</taxon>
        <taxon>Nephropidae</taxon>
        <taxon>Homarus</taxon>
    </lineage>
</organism>
<reference evidence="1" key="1">
    <citation type="journal article" date="2021" name="Sci. Adv.">
        <title>The American lobster genome reveals insights on longevity, neural, and immune adaptations.</title>
        <authorList>
            <person name="Polinski J.M."/>
            <person name="Zimin A.V."/>
            <person name="Clark K.F."/>
            <person name="Kohn A.B."/>
            <person name="Sadowski N."/>
            <person name="Timp W."/>
            <person name="Ptitsyn A."/>
            <person name="Khanna P."/>
            <person name="Romanova D.Y."/>
            <person name="Williams P."/>
            <person name="Greenwood S.J."/>
            <person name="Moroz L.L."/>
            <person name="Walt D.R."/>
            <person name="Bodnar A.G."/>
        </authorList>
    </citation>
    <scope>NUCLEOTIDE SEQUENCE</scope>
    <source>
        <strain evidence="1">GMGI-L3</strain>
    </source>
</reference>
<name>A0A8J5KH10_HOMAM</name>
<keyword evidence="2" id="KW-1185">Reference proteome</keyword>